<dbReference type="PANTHER" id="PTHR43134:SF1">
    <property type="entry name" value="SIGNAL RECOGNITION PARTICLE RECEPTOR SUBUNIT ALPHA"/>
    <property type="match status" value="1"/>
</dbReference>
<evidence type="ECO:0000256" key="3">
    <source>
        <dbReference type="ARBA" id="ARBA00022741"/>
    </source>
</evidence>
<dbReference type="FunFam" id="3.40.50.300:FF:000188">
    <property type="entry name" value="signal recognition particle receptor subunit alpha"/>
    <property type="match status" value="1"/>
</dbReference>
<keyword evidence="5" id="KW-0342">GTP-binding</keyword>
<dbReference type="SMART" id="SM00962">
    <property type="entry name" value="SRP54"/>
    <property type="match status" value="1"/>
</dbReference>
<dbReference type="GO" id="GO:0006886">
    <property type="term" value="P:intracellular protein transport"/>
    <property type="evidence" value="ECO:0007669"/>
    <property type="project" value="InterPro"/>
</dbReference>
<keyword evidence="11" id="KW-1185">Reference proteome</keyword>
<organism evidence="10 11">
    <name type="scientific">Edaphochlamys debaryana</name>
    <dbReference type="NCBI Taxonomy" id="47281"/>
    <lineage>
        <taxon>Eukaryota</taxon>
        <taxon>Viridiplantae</taxon>
        <taxon>Chlorophyta</taxon>
        <taxon>core chlorophytes</taxon>
        <taxon>Chlorophyceae</taxon>
        <taxon>CS clade</taxon>
        <taxon>Chlamydomonadales</taxon>
        <taxon>Chlamydomonadales incertae sedis</taxon>
        <taxon>Edaphochlamys</taxon>
    </lineage>
</organism>
<dbReference type="EMBL" id="JAEHOE010000001">
    <property type="protein sequence ID" value="KAG2501724.1"/>
    <property type="molecule type" value="Genomic_DNA"/>
</dbReference>
<keyword evidence="7" id="KW-0675">Receptor</keyword>
<sequence length="663" mass="69766">MRHSPLEAINALIRGCLLEERLNETTFTFTPKSGAAQALKWTFHNGLGLVFVAVYQKTLSLLYVDELLSAVKDEFVGIYKPGQIGYRQFDDTFQRLLRDAEARAESSKRQPVMRSAPQVVAKQNGTAATGKKGAGGQTGGKGSADAEAEEDAAASRKAVANGAANGHGSDVSGGAEDGDAEDGAIAFDVSKLPKGLAGRGARGARGRPGTTSASGKAEPKKEKKEDSAPKKKARNWNTLPGGKVDNPSRIDYTEEGDGPPTASDRDLVSGTSASATEDEGTGAARGVSRMDVDDDEYDDDEEEEEFDADDLNNSAGRSGGAAAAPAKRGLLGSFISSLAMNVVGKAALTRADVEPALAEMKRKLMERNVAEEIAAQVCDSVGRGLEGQRLAGFTGVASFVRKAFEDALSGILNKRSVDVLLDIKKSQARGKPYVIVFCGVNGVGKSTNLAKIAYWLGSHNIKVMIAACDTFRAGAVEQLKTHCARLRAPLYERGYEKDPAKVAYEAVRQAERDGVHVVLVDTAGRMQDNQPLMRALSNLIAINNPNLVLFVGEALVGNDAVDQLTKFNKSLSDLAPTAAAAAATGASGALGRGEADGSALVRRHGGVIDGIVLTKFDTIDDKVGAALSMVYTSGAPVMFVGCGQTYVDLKKLNVKAVVKSLLQ</sequence>
<evidence type="ECO:0000256" key="4">
    <source>
        <dbReference type="ARBA" id="ARBA00022824"/>
    </source>
</evidence>
<dbReference type="SUPFAM" id="SSF47364">
    <property type="entry name" value="Domain of the SRP/SRP receptor G-proteins"/>
    <property type="match status" value="1"/>
</dbReference>
<proteinExistence type="inferred from homology"/>
<dbReference type="InterPro" id="IPR036225">
    <property type="entry name" value="SRP/SRP_N"/>
</dbReference>
<gene>
    <name evidence="10" type="ORF">HYH03_000224</name>
</gene>
<evidence type="ECO:0000256" key="5">
    <source>
        <dbReference type="ARBA" id="ARBA00023134"/>
    </source>
</evidence>
<dbReference type="SUPFAM" id="SSF52540">
    <property type="entry name" value="P-loop containing nucleoside triphosphate hydrolases"/>
    <property type="match status" value="1"/>
</dbReference>
<reference evidence="10" key="1">
    <citation type="journal article" date="2020" name="bioRxiv">
        <title>Comparative genomics of Chlamydomonas.</title>
        <authorList>
            <person name="Craig R.J."/>
            <person name="Hasan A.R."/>
            <person name="Ness R.W."/>
            <person name="Keightley P.D."/>
        </authorList>
    </citation>
    <scope>NUCLEOTIDE SEQUENCE</scope>
    <source>
        <strain evidence="10">CCAP 11/70</strain>
    </source>
</reference>
<feature type="compositionally biased region" description="Basic and acidic residues" evidence="8">
    <location>
        <begin position="217"/>
        <end position="229"/>
    </location>
</feature>
<dbReference type="AlphaFoldDB" id="A0A835YPZ5"/>
<name>A0A835YPZ5_9CHLO</name>
<evidence type="ECO:0000256" key="2">
    <source>
        <dbReference type="ARBA" id="ARBA00008531"/>
    </source>
</evidence>
<comment type="similarity">
    <text evidence="2">Belongs to the GTP-binding SRP family.</text>
</comment>
<feature type="region of interest" description="Disordered" evidence="8">
    <location>
        <begin position="102"/>
        <end position="179"/>
    </location>
</feature>
<dbReference type="InterPro" id="IPR042101">
    <property type="entry name" value="SRP54_N_sf"/>
</dbReference>
<protein>
    <recommendedName>
        <fullName evidence="9">SRP54-type proteins GTP-binding domain-containing protein</fullName>
    </recommendedName>
</protein>
<evidence type="ECO:0000256" key="8">
    <source>
        <dbReference type="SAM" id="MobiDB-lite"/>
    </source>
</evidence>
<evidence type="ECO:0000256" key="6">
    <source>
        <dbReference type="ARBA" id="ARBA00023136"/>
    </source>
</evidence>
<dbReference type="Gene3D" id="3.40.50.300">
    <property type="entry name" value="P-loop containing nucleotide triphosphate hydrolases"/>
    <property type="match status" value="1"/>
</dbReference>
<feature type="compositionally biased region" description="Low complexity" evidence="8">
    <location>
        <begin position="314"/>
        <end position="323"/>
    </location>
</feature>
<feature type="domain" description="SRP54-type proteins GTP-binding" evidence="9">
    <location>
        <begin position="636"/>
        <end position="649"/>
    </location>
</feature>
<dbReference type="InterPro" id="IPR000897">
    <property type="entry name" value="SRP54_GTPase_dom"/>
</dbReference>
<accession>A0A835YPZ5</accession>
<dbReference type="GO" id="GO:0003924">
    <property type="term" value="F:GTPase activity"/>
    <property type="evidence" value="ECO:0007669"/>
    <property type="project" value="InterPro"/>
</dbReference>
<dbReference type="InterPro" id="IPR013822">
    <property type="entry name" value="Signal_recog_particl_SRP54_hlx"/>
</dbReference>
<dbReference type="InterPro" id="IPR027417">
    <property type="entry name" value="P-loop_NTPase"/>
</dbReference>
<keyword evidence="4" id="KW-0256">Endoplasmic reticulum</keyword>
<dbReference type="Pfam" id="PF04086">
    <property type="entry name" value="SRP-alpha_N"/>
    <property type="match status" value="1"/>
</dbReference>
<dbReference type="PANTHER" id="PTHR43134">
    <property type="entry name" value="SIGNAL RECOGNITION PARTICLE RECEPTOR SUBUNIT ALPHA"/>
    <property type="match status" value="1"/>
</dbReference>
<feature type="compositionally biased region" description="Acidic residues" evidence="8">
    <location>
        <begin position="292"/>
        <end position="310"/>
    </location>
</feature>
<dbReference type="SUPFAM" id="SSF64356">
    <property type="entry name" value="SNARE-like"/>
    <property type="match status" value="1"/>
</dbReference>
<dbReference type="GO" id="GO:0005047">
    <property type="term" value="F:signal recognition particle binding"/>
    <property type="evidence" value="ECO:0007669"/>
    <property type="project" value="InterPro"/>
</dbReference>
<dbReference type="OrthoDB" id="1727884at2759"/>
<keyword evidence="3" id="KW-0547">Nucleotide-binding</keyword>
<dbReference type="Gene3D" id="3.30.450.60">
    <property type="match status" value="1"/>
</dbReference>
<dbReference type="GO" id="GO:0006614">
    <property type="term" value="P:SRP-dependent cotranslational protein targeting to membrane"/>
    <property type="evidence" value="ECO:0007669"/>
    <property type="project" value="InterPro"/>
</dbReference>
<dbReference type="PROSITE" id="PS00300">
    <property type="entry name" value="SRP54"/>
    <property type="match status" value="1"/>
</dbReference>
<dbReference type="Pfam" id="PF02881">
    <property type="entry name" value="SRP54_N"/>
    <property type="match status" value="1"/>
</dbReference>
<dbReference type="Proteomes" id="UP000612055">
    <property type="component" value="Unassembled WGS sequence"/>
</dbReference>
<dbReference type="CDD" id="cd17876">
    <property type="entry name" value="SRalpha_C"/>
    <property type="match status" value="1"/>
</dbReference>
<dbReference type="CDD" id="cd14826">
    <property type="entry name" value="SR_alpha_SRX"/>
    <property type="match status" value="1"/>
</dbReference>
<dbReference type="InterPro" id="IPR003593">
    <property type="entry name" value="AAA+_ATPase"/>
</dbReference>
<dbReference type="InterPro" id="IPR011012">
    <property type="entry name" value="Longin-like_dom_sf"/>
</dbReference>
<evidence type="ECO:0000259" key="9">
    <source>
        <dbReference type="PROSITE" id="PS00300"/>
    </source>
</evidence>
<dbReference type="Pfam" id="PF00448">
    <property type="entry name" value="SRP54"/>
    <property type="match status" value="2"/>
</dbReference>
<dbReference type="GO" id="GO:0005785">
    <property type="term" value="C:signal recognition particle receptor complex"/>
    <property type="evidence" value="ECO:0007669"/>
    <property type="project" value="InterPro"/>
</dbReference>
<dbReference type="Gene3D" id="1.20.120.140">
    <property type="entry name" value="Signal recognition particle SRP54, nucleotide-binding domain"/>
    <property type="match status" value="1"/>
</dbReference>
<feature type="compositionally biased region" description="Gly residues" evidence="8">
    <location>
        <begin position="132"/>
        <end position="142"/>
    </location>
</feature>
<keyword evidence="6" id="KW-0472">Membrane</keyword>
<evidence type="ECO:0000313" key="10">
    <source>
        <dbReference type="EMBL" id="KAG2501724.1"/>
    </source>
</evidence>
<evidence type="ECO:0000313" key="11">
    <source>
        <dbReference type="Proteomes" id="UP000612055"/>
    </source>
</evidence>
<evidence type="ECO:0000256" key="1">
    <source>
        <dbReference type="ARBA" id="ARBA00004397"/>
    </source>
</evidence>
<dbReference type="SMART" id="SM00382">
    <property type="entry name" value="AAA"/>
    <property type="match status" value="1"/>
</dbReference>
<evidence type="ECO:0000256" key="7">
    <source>
        <dbReference type="ARBA" id="ARBA00023170"/>
    </source>
</evidence>
<feature type="region of interest" description="Disordered" evidence="8">
    <location>
        <begin position="195"/>
        <end position="323"/>
    </location>
</feature>
<comment type="subcellular location">
    <subcellularLocation>
        <location evidence="1">Endoplasmic reticulum membrane</location>
        <topology evidence="1">Peripheral membrane protein</topology>
        <orientation evidence="1">Cytoplasmic side</orientation>
    </subcellularLocation>
</comment>
<comment type="caution">
    <text evidence="10">The sequence shown here is derived from an EMBL/GenBank/DDBJ whole genome shotgun (WGS) entry which is preliminary data.</text>
</comment>
<dbReference type="InterPro" id="IPR007222">
    <property type="entry name" value="Sig_recog_particle_rcpt_asu_N"/>
</dbReference>
<dbReference type="GO" id="GO:0005525">
    <property type="term" value="F:GTP binding"/>
    <property type="evidence" value="ECO:0007669"/>
    <property type="project" value="UniProtKB-KW"/>
</dbReference>